<dbReference type="InterPro" id="IPR044855">
    <property type="entry name" value="CoA-Trfase_III_dom3_sf"/>
</dbReference>
<feature type="chain" id="PRO_5013375423" evidence="2">
    <location>
        <begin position="22"/>
        <end position="413"/>
    </location>
</feature>
<dbReference type="PANTHER" id="PTHR48207:SF3">
    <property type="entry name" value="SUCCINATE--HYDROXYMETHYLGLUTARATE COA-TRANSFERASE"/>
    <property type="match status" value="1"/>
</dbReference>
<dbReference type="InterPro" id="IPR023606">
    <property type="entry name" value="CoA-Trfase_III_dom_1_sf"/>
</dbReference>
<protein>
    <submittedName>
        <fullName evidence="3">Formyl-CoA transferase</fullName>
    </submittedName>
</protein>
<evidence type="ECO:0000313" key="3">
    <source>
        <dbReference type="EMBL" id="SOC52770.1"/>
    </source>
</evidence>
<accession>A0A285VFC0</accession>
<proteinExistence type="predicted"/>
<dbReference type="AlphaFoldDB" id="A0A285VFC0"/>
<reference evidence="4" key="1">
    <citation type="submission" date="2017-08" db="EMBL/GenBank/DDBJ databases">
        <authorList>
            <person name="Varghese N."/>
            <person name="Submissions S."/>
        </authorList>
    </citation>
    <scope>NUCLEOTIDE SEQUENCE [LARGE SCALE GENOMIC DNA]</scope>
    <source>
        <strain evidence="4">DSM 4725</strain>
    </source>
</reference>
<keyword evidence="1 3" id="KW-0808">Transferase</keyword>
<sequence length="413" mass="44223">MARTLCCAAMSAATPPSLPLAGITVVALEQAVAAPIATRHLADLGARVIKIERVGEGDFARHYDGAVHGLASHFVWLNRGKESVALDLKSEDGRAVARALVSGADVFLQNLAPGAAARLGLGAEALRAADPRLVVVNMSGYGTAGPRRDRKAYDMLIQAETGLVSVTGTPETATKTGVPASDIAAGLYASQSVLSALFRRERTGEGATVEVSMFDATAEWLGHQMYMQLYAGRQVPRMGLSHAAIAPYDAFPTKDGQILIGVQNDRGWQDLVTKVFDRPDLVDHPRLRTNVLRVEHREECDAVVATESQKWSTAELDARLAEAGVPAAQVNDLQGLIDHPQLSARDRWREVETPVGPVRAILPPMTFTDVELAMGAVPDLGEHSVELLAEFGYSTEDVERLVAEGVVGRPKTD</sequence>
<evidence type="ECO:0000256" key="2">
    <source>
        <dbReference type="SAM" id="SignalP"/>
    </source>
</evidence>
<evidence type="ECO:0000256" key="1">
    <source>
        <dbReference type="ARBA" id="ARBA00022679"/>
    </source>
</evidence>
<dbReference type="Gene3D" id="3.40.50.10540">
    <property type="entry name" value="Crotonobetainyl-coa:carnitine coa-transferase, domain 1"/>
    <property type="match status" value="1"/>
</dbReference>
<dbReference type="Pfam" id="PF02515">
    <property type="entry name" value="CoA_transf_3"/>
    <property type="match status" value="1"/>
</dbReference>
<dbReference type="SUPFAM" id="SSF89796">
    <property type="entry name" value="CoA-transferase family III (CaiB/BaiF)"/>
    <property type="match status" value="1"/>
</dbReference>
<keyword evidence="4" id="KW-1185">Reference proteome</keyword>
<organism evidence="3 4">
    <name type="scientific">Blastococcus aggregatus</name>
    <dbReference type="NCBI Taxonomy" id="38502"/>
    <lineage>
        <taxon>Bacteria</taxon>
        <taxon>Bacillati</taxon>
        <taxon>Actinomycetota</taxon>
        <taxon>Actinomycetes</taxon>
        <taxon>Geodermatophilales</taxon>
        <taxon>Geodermatophilaceae</taxon>
        <taxon>Blastococcus</taxon>
    </lineage>
</organism>
<keyword evidence="2" id="KW-0732">Signal</keyword>
<feature type="signal peptide" evidence="2">
    <location>
        <begin position="1"/>
        <end position="21"/>
    </location>
</feature>
<dbReference type="PANTHER" id="PTHR48207">
    <property type="entry name" value="SUCCINATE--HYDROXYMETHYLGLUTARATE COA-TRANSFERASE"/>
    <property type="match status" value="1"/>
</dbReference>
<dbReference type="Gene3D" id="3.30.1540.10">
    <property type="entry name" value="formyl-coa transferase, domain 3"/>
    <property type="match status" value="1"/>
</dbReference>
<dbReference type="Proteomes" id="UP000219435">
    <property type="component" value="Unassembled WGS sequence"/>
</dbReference>
<dbReference type="EMBL" id="OBQI01000007">
    <property type="protein sequence ID" value="SOC52770.1"/>
    <property type="molecule type" value="Genomic_DNA"/>
</dbReference>
<name>A0A285VFC0_9ACTN</name>
<dbReference type="InterPro" id="IPR003673">
    <property type="entry name" value="CoA-Trfase_fam_III"/>
</dbReference>
<gene>
    <name evidence="3" type="ORF">SAMN05660748_4162</name>
</gene>
<evidence type="ECO:0000313" key="4">
    <source>
        <dbReference type="Proteomes" id="UP000219435"/>
    </source>
</evidence>
<dbReference type="InterPro" id="IPR050483">
    <property type="entry name" value="CoA-transferase_III_domain"/>
</dbReference>
<dbReference type="GO" id="GO:0008410">
    <property type="term" value="F:CoA-transferase activity"/>
    <property type="evidence" value="ECO:0007669"/>
    <property type="project" value="TreeGrafter"/>
</dbReference>